<gene>
    <name evidence="3" type="primary">higA</name>
    <name evidence="3" type="ORF">EHO51_12115</name>
</gene>
<name>A0A3G8M8A1_9HYPH</name>
<reference evidence="3 4" key="1">
    <citation type="submission" date="2018-11" db="EMBL/GenBank/DDBJ databases">
        <title>Genome squencing of methanotrophic bacteria isolated from alkaline groundwater in Korea.</title>
        <authorList>
            <person name="Nguyen L.N."/>
        </authorList>
    </citation>
    <scope>NUCLEOTIDE SEQUENCE [LARGE SCALE GENOMIC DNA]</scope>
    <source>
        <strain evidence="3 4">GW6</strain>
    </source>
</reference>
<proteinExistence type="predicted"/>
<dbReference type="InterPro" id="IPR013430">
    <property type="entry name" value="Toxin_antidote_HigA"/>
</dbReference>
<dbReference type="GO" id="GO:0003677">
    <property type="term" value="F:DNA binding"/>
    <property type="evidence" value="ECO:0007669"/>
    <property type="project" value="UniProtKB-KW"/>
</dbReference>
<feature type="domain" description="HTH cro/C1-type" evidence="2">
    <location>
        <begin position="23"/>
        <end position="78"/>
    </location>
</feature>
<dbReference type="PANTHER" id="PTHR36924:SF1">
    <property type="entry name" value="ANTITOXIN HIGA-1"/>
    <property type="match status" value="1"/>
</dbReference>
<evidence type="ECO:0000313" key="3">
    <source>
        <dbReference type="EMBL" id="AZG77412.1"/>
    </source>
</evidence>
<protein>
    <submittedName>
        <fullName evidence="3">Addiction module antidote protein, HigA family</fullName>
    </submittedName>
</protein>
<dbReference type="SMART" id="SM00530">
    <property type="entry name" value="HTH_XRE"/>
    <property type="match status" value="1"/>
</dbReference>
<dbReference type="EMBL" id="CP034086">
    <property type="protein sequence ID" value="AZG77412.1"/>
    <property type="molecule type" value="Genomic_DNA"/>
</dbReference>
<dbReference type="AlphaFoldDB" id="A0A3G8M8A1"/>
<dbReference type="InterPro" id="IPR001387">
    <property type="entry name" value="Cro/C1-type_HTH"/>
</dbReference>
<evidence type="ECO:0000259" key="2">
    <source>
        <dbReference type="SMART" id="SM00530"/>
    </source>
</evidence>
<sequence length="107" mass="11515">MTSKSSTTTEPRGAIRAVHPGRILKRELAARDMSANRLALALRLSSGRIVDILNGKRGVSPETALRLGRYFGNGARFWLNLQTAYELAIAEAEIGARVIAEVQPGAA</sequence>
<dbReference type="RefSeq" id="WP_124739112.1">
    <property type="nucleotide sequence ID" value="NZ_CP034086.1"/>
</dbReference>
<keyword evidence="1" id="KW-0238">DNA-binding</keyword>
<dbReference type="NCBIfam" id="TIGR02607">
    <property type="entry name" value="antidote_HigA"/>
    <property type="match status" value="1"/>
</dbReference>
<dbReference type="PANTHER" id="PTHR36924">
    <property type="entry name" value="ANTITOXIN HIGA-1"/>
    <property type="match status" value="1"/>
</dbReference>
<dbReference type="Pfam" id="PF01381">
    <property type="entry name" value="HTH_3"/>
    <property type="match status" value="1"/>
</dbReference>
<evidence type="ECO:0000256" key="1">
    <source>
        <dbReference type="ARBA" id="ARBA00023125"/>
    </source>
</evidence>
<dbReference type="Gene3D" id="1.10.260.40">
    <property type="entry name" value="lambda repressor-like DNA-binding domains"/>
    <property type="match status" value="1"/>
</dbReference>
<accession>A0A3G8M8A1</accession>
<dbReference type="SUPFAM" id="SSF47413">
    <property type="entry name" value="lambda repressor-like DNA-binding domains"/>
    <property type="match status" value="1"/>
</dbReference>
<dbReference type="CDD" id="cd00093">
    <property type="entry name" value="HTH_XRE"/>
    <property type="match status" value="1"/>
</dbReference>
<organism evidence="3 4">
    <name type="scientific">Methylocystis rosea</name>
    <dbReference type="NCBI Taxonomy" id="173366"/>
    <lineage>
        <taxon>Bacteria</taxon>
        <taxon>Pseudomonadati</taxon>
        <taxon>Pseudomonadota</taxon>
        <taxon>Alphaproteobacteria</taxon>
        <taxon>Hyphomicrobiales</taxon>
        <taxon>Methylocystaceae</taxon>
        <taxon>Methylocystis</taxon>
    </lineage>
</organism>
<dbReference type="KEGG" id="mros:EHO51_12115"/>
<evidence type="ECO:0000313" key="4">
    <source>
        <dbReference type="Proteomes" id="UP000273982"/>
    </source>
</evidence>
<dbReference type="InterPro" id="IPR010982">
    <property type="entry name" value="Lambda_DNA-bd_dom_sf"/>
</dbReference>
<dbReference type="Proteomes" id="UP000273982">
    <property type="component" value="Chromosome"/>
</dbReference>